<feature type="compositionally biased region" description="Basic and acidic residues" evidence="2">
    <location>
        <begin position="1"/>
        <end position="15"/>
    </location>
</feature>
<comment type="caution">
    <text evidence="3">The sequence shown here is derived from an EMBL/GenBank/DDBJ whole genome shotgun (WGS) entry which is preliminary data.</text>
</comment>
<feature type="coiled-coil region" evidence="1">
    <location>
        <begin position="103"/>
        <end position="171"/>
    </location>
</feature>
<dbReference type="AlphaFoldDB" id="A0A9D3C3K1"/>
<name>A0A9D3C3K1_NOTFU</name>
<feature type="region of interest" description="Disordered" evidence="2">
    <location>
        <begin position="210"/>
        <end position="243"/>
    </location>
</feature>
<keyword evidence="1" id="KW-0175">Coiled coil</keyword>
<feature type="region of interest" description="Disordered" evidence="2">
    <location>
        <begin position="1"/>
        <end position="22"/>
    </location>
</feature>
<evidence type="ECO:0000256" key="1">
    <source>
        <dbReference type="SAM" id="Coils"/>
    </source>
</evidence>
<dbReference type="EMBL" id="JAAVVJ010000001">
    <property type="protein sequence ID" value="KAF7230170.1"/>
    <property type="molecule type" value="Genomic_DNA"/>
</dbReference>
<reference evidence="3" key="1">
    <citation type="submission" date="2020-03" db="EMBL/GenBank/DDBJ databases">
        <title>Intra-Species Differences in Population Size shape Life History and Genome Evolution.</title>
        <authorList>
            <person name="Willemsen D."/>
            <person name="Cui R."/>
            <person name="Valenzano D.R."/>
        </authorList>
    </citation>
    <scope>NUCLEOTIDE SEQUENCE</scope>
    <source>
        <strain evidence="3">GRZ</strain>
        <tissue evidence="3">Whole</tissue>
    </source>
</reference>
<organism evidence="3 4">
    <name type="scientific">Nothobranchius furzeri</name>
    <name type="common">Turquoise killifish</name>
    <dbReference type="NCBI Taxonomy" id="105023"/>
    <lineage>
        <taxon>Eukaryota</taxon>
        <taxon>Metazoa</taxon>
        <taxon>Chordata</taxon>
        <taxon>Craniata</taxon>
        <taxon>Vertebrata</taxon>
        <taxon>Euteleostomi</taxon>
        <taxon>Actinopterygii</taxon>
        <taxon>Neopterygii</taxon>
        <taxon>Teleostei</taxon>
        <taxon>Neoteleostei</taxon>
        <taxon>Acanthomorphata</taxon>
        <taxon>Ovalentaria</taxon>
        <taxon>Atherinomorphae</taxon>
        <taxon>Cyprinodontiformes</taxon>
        <taxon>Nothobranchiidae</taxon>
        <taxon>Nothobranchius</taxon>
    </lineage>
</organism>
<dbReference type="GeneID" id="107377253"/>
<evidence type="ECO:0000256" key="2">
    <source>
        <dbReference type="SAM" id="MobiDB-lite"/>
    </source>
</evidence>
<dbReference type="Proteomes" id="UP000822369">
    <property type="component" value="Chromosome 1"/>
</dbReference>
<gene>
    <name evidence="3" type="primary">ccdc122</name>
    <name evidence="3" type="ORF">G4P62_004007</name>
</gene>
<evidence type="ECO:0000313" key="3">
    <source>
        <dbReference type="EMBL" id="KAF7230170.1"/>
    </source>
</evidence>
<feature type="coiled-coil region" evidence="1">
    <location>
        <begin position="40"/>
        <end position="74"/>
    </location>
</feature>
<proteinExistence type="predicted"/>
<sequence>MSHLKKQADEKKEVPETPEFSLTKAVEDISQHGFAQAETLKEQEDTLSSLQATLSDVVKKREAVEGELRSKEREFLLCQGQMEHLEKQSKVLHDRCVSITMSKSELQGLIREEEENARKVKAKLDTYRSKMKAHREAVLFADSQTEAHKQLEEKKMQIQMLKQMKEQLKKDLEDPNGATQQMAKNEIDALKMKIFERKLSIAERREQLKAEYSKQAPRCHRQAPLLPGEQSPGPPQADAGGRL</sequence>
<evidence type="ECO:0000313" key="4">
    <source>
        <dbReference type="Proteomes" id="UP000822369"/>
    </source>
</evidence>
<accession>A0A9D3C3K1</accession>
<dbReference type="OrthoDB" id="9881749at2759"/>
<protein>
    <submittedName>
        <fullName evidence="3">Transcript variant X2</fullName>
    </submittedName>
</protein>